<dbReference type="GO" id="GO:0016787">
    <property type="term" value="F:hydrolase activity"/>
    <property type="evidence" value="ECO:0007669"/>
    <property type="project" value="InterPro"/>
</dbReference>
<accession>A0A367LH33</accession>
<name>A0A367LH33_9HYPO</name>
<comment type="caution">
    <text evidence="3">The sequence shown here is derived from an EMBL/GenBank/DDBJ whole genome shotgun (WGS) entry which is preliminary data.</text>
</comment>
<dbReference type="OrthoDB" id="630188at2759"/>
<dbReference type="SUPFAM" id="SSF56300">
    <property type="entry name" value="Metallo-dependent phosphatases"/>
    <property type="match status" value="1"/>
</dbReference>
<keyword evidence="1" id="KW-1133">Transmembrane helix</keyword>
<reference evidence="3 4" key="1">
    <citation type="journal article" date="2015" name="BMC Genomics">
        <title>Insights from the genome of Ophiocordyceps polyrhachis-furcata to pathogenicity and host specificity in insect fungi.</title>
        <authorList>
            <person name="Wichadakul D."/>
            <person name="Kobmoo N."/>
            <person name="Ingsriswang S."/>
            <person name="Tangphatsornruang S."/>
            <person name="Chantasingh D."/>
            <person name="Luangsa-ard J.J."/>
            <person name="Eurwilaichitr L."/>
        </authorList>
    </citation>
    <scope>NUCLEOTIDE SEQUENCE [LARGE SCALE GENOMIC DNA]</scope>
    <source>
        <strain evidence="3 4">BCC 54312</strain>
    </source>
</reference>
<feature type="transmembrane region" description="Helical" evidence="1">
    <location>
        <begin position="21"/>
        <end position="43"/>
    </location>
</feature>
<dbReference type="Gene3D" id="3.60.21.10">
    <property type="match status" value="1"/>
</dbReference>
<evidence type="ECO:0000313" key="4">
    <source>
        <dbReference type="Proteomes" id="UP000253664"/>
    </source>
</evidence>
<evidence type="ECO:0000259" key="2">
    <source>
        <dbReference type="Pfam" id="PF00149"/>
    </source>
</evidence>
<dbReference type="InterPro" id="IPR051693">
    <property type="entry name" value="UPF0046_metallophosphoest"/>
</dbReference>
<dbReference type="PANTHER" id="PTHR12905">
    <property type="entry name" value="METALLOPHOSPHOESTERASE"/>
    <property type="match status" value="1"/>
</dbReference>
<feature type="domain" description="Calcineurin-like phosphoesterase" evidence="2">
    <location>
        <begin position="59"/>
        <end position="240"/>
    </location>
</feature>
<gene>
    <name evidence="3" type="ORF">L249_8044</name>
</gene>
<keyword evidence="1" id="KW-0812">Transmembrane</keyword>
<dbReference type="AlphaFoldDB" id="A0A367LH33"/>
<proteinExistence type="predicted"/>
<evidence type="ECO:0000313" key="3">
    <source>
        <dbReference type="EMBL" id="RCI13746.1"/>
    </source>
</evidence>
<protein>
    <recommendedName>
        <fullName evidence="2">Calcineurin-like phosphoesterase domain-containing protein</fullName>
    </recommendedName>
</protein>
<keyword evidence="4" id="KW-1185">Reference proteome</keyword>
<dbReference type="Proteomes" id="UP000253664">
    <property type="component" value="Unassembled WGS sequence"/>
</dbReference>
<dbReference type="InterPro" id="IPR004843">
    <property type="entry name" value="Calcineurin-like_PHP"/>
</dbReference>
<dbReference type="PANTHER" id="PTHR12905:SF18">
    <property type="entry name" value="ESTER HYDROLASE, PUTATIVE (AFU_ORTHOLOGUE AFUA_4G03130)-RELATED"/>
    <property type="match status" value="1"/>
</dbReference>
<evidence type="ECO:0000256" key="1">
    <source>
        <dbReference type="SAM" id="Phobius"/>
    </source>
</evidence>
<organism evidence="3 4">
    <name type="scientific">Ophiocordyceps polyrhachis-furcata BCC 54312</name>
    <dbReference type="NCBI Taxonomy" id="1330021"/>
    <lineage>
        <taxon>Eukaryota</taxon>
        <taxon>Fungi</taxon>
        <taxon>Dikarya</taxon>
        <taxon>Ascomycota</taxon>
        <taxon>Pezizomycotina</taxon>
        <taxon>Sordariomycetes</taxon>
        <taxon>Hypocreomycetidae</taxon>
        <taxon>Hypocreales</taxon>
        <taxon>Ophiocordycipitaceae</taxon>
        <taxon>Ophiocordyceps</taxon>
    </lineage>
</organism>
<dbReference type="CDD" id="cd07379">
    <property type="entry name" value="MPP_239FB"/>
    <property type="match status" value="1"/>
</dbReference>
<dbReference type="InterPro" id="IPR029052">
    <property type="entry name" value="Metallo-depent_PP-like"/>
</dbReference>
<dbReference type="Pfam" id="PF00149">
    <property type="entry name" value="Metallophos"/>
    <property type="match status" value="1"/>
</dbReference>
<dbReference type="EMBL" id="LKCN02000005">
    <property type="protein sequence ID" value="RCI13746.1"/>
    <property type="molecule type" value="Genomic_DNA"/>
</dbReference>
<keyword evidence="1" id="KW-0472">Membrane</keyword>
<sequence>MSLLHDLGLRRRTAHDRLAPLDYLVLSPLALIATALYRLFLYLRGRPSLRPPAGQLPVRIVCISDTHDRTVQVPAGDVVVHAGDLTTNGAASDIQAQLDWLKTLPHDVKIVVAGNHDRFFDPEARIADDVNSNACLDLDGLTYLQDDMSVQEIKGRRIVFFGSPHIPRRCSSSFAFQYPLTTPPWFSRVPPQTDVLVTHGPPVGPNVPKHHLDLGLGCPGLLREIWRVRPRLHVFGHVHSAYGTEAVYFDGLQATYERLLSRPAGPLADLIPSRKWLDLVQLVSQGVGSLACKWLTAESGSNYQGGLLVNAAQMLETTNVIKSRAVVVDL</sequence>